<organism evidence="2 3">
    <name type="scientific">Vagococcus salmoninarum</name>
    <dbReference type="NCBI Taxonomy" id="2739"/>
    <lineage>
        <taxon>Bacteria</taxon>
        <taxon>Bacillati</taxon>
        <taxon>Bacillota</taxon>
        <taxon>Bacilli</taxon>
        <taxon>Lactobacillales</taxon>
        <taxon>Enterococcaceae</taxon>
        <taxon>Vagococcus</taxon>
    </lineage>
</organism>
<evidence type="ECO:0000313" key="3">
    <source>
        <dbReference type="Proteomes" id="UP000287239"/>
    </source>
</evidence>
<accession>A0A429ZUY9</accession>
<dbReference type="AlphaFoldDB" id="A0A429ZUY9"/>
<keyword evidence="1" id="KW-0472">Membrane</keyword>
<name>A0A429ZUY9_9ENTE</name>
<reference evidence="2 3" key="1">
    <citation type="submission" date="2017-05" db="EMBL/GenBank/DDBJ databases">
        <title>Vagococcus spp. assemblies.</title>
        <authorList>
            <person name="Gulvik C.A."/>
        </authorList>
    </citation>
    <scope>NUCLEOTIDE SEQUENCE [LARGE SCALE GENOMIC DNA]</scope>
    <source>
        <strain evidence="2 3">NCFB 2777</strain>
    </source>
</reference>
<keyword evidence="1" id="KW-0812">Transmembrane</keyword>
<evidence type="ECO:0008006" key="4">
    <source>
        <dbReference type="Google" id="ProtNLM"/>
    </source>
</evidence>
<protein>
    <recommendedName>
        <fullName evidence="4">Maltodextrose utilization protein MalA</fullName>
    </recommendedName>
</protein>
<dbReference type="OrthoDB" id="2287686at2"/>
<sequence length="280" mass="31335">MKPMKNLPFPMNYFANTLTPKKIFKGRHGLSRWQMVIVFIFLTALLLIPVSMNMAKSSNFELGEIMPKMFQTLDDEVLAEIQQADFTDGELKSPRQGFINETNTVGFNLTDKAIADLKNGISFNQTTMLMKDEAGYDFKVSYTKDFSPQNFETLAELKQGISSQWLKQNKAFVAFTMILMSGSLILVSSLILVFGGSFFIWLTRKNDLSSVKTFQESVNLILNALGLSTLLGMIVGLISFDMTLVLSIQSLGLVMMLLGVFVTTRFDDNYVNGQTGANTR</sequence>
<dbReference type="Proteomes" id="UP000287239">
    <property type="component" value="Unassembled WGS sequence"/>
</dbReference>
<keyword evidence="3" id="KW-1185">Reference proteome</keyword>
<feature type="transmembrane region" description="Helical" evidence="1">
    <location>
        <begin position="220"/>
        <end position="238"/>
    </location>
</feature>
<comment type="caution">
    <text evidence="2">The sequence shown here is derived from an EMBL/GenBank/DDBJ whole genome shotgun (WGS) entry which is preliminary data.</text>
</comment>
<evidence type="ECO:0000256" key="1">
    <source>
        <dbReference type="SAM" id="Phobius"/>
    </source>
</evidence>
<gene>
    <name evidence="2" type="ORF">CBF35_02460</name>
</gene>
<feature type="transmembrane region" description="Helical" evidence="1">
    <location>
        <begin position="172"/>
        <end position="200"/>
    </location>
</feature>
<dbReference type="EMBL" id="NGJU01000002">
    <property type="protein sequence ID" value="RST97548.1"/>
    <property type="molecule type" value="Genomic_DNA"/>
</dbReference>
<feature type="transmembrane region" description="Helical" evidence="1">
    <location>
        <begin position="244"/>
        <end position="262"/>
    </location>
</feature>
<proteinExistence type="predicted"/>
<evidence type="ECO:0000313" key="2">
    <source>
        <dbReference type="EMBL" id="RST97548.1"/>
    </source>
</evidence>
<keyword evidence="1" id="KW-1133">Transmembrane helix</keyword>